<dbReference type="GO" id="GO:0006493">
    <property type="term" value="P:protein O-linked glycosylation"/>
    <property type="evidence" value="ECO:0007669"/>
    <property type="project" value="InterPro"/>
</dbReference>
<dbReference type="Gene3D" id="1.25.40.10">
    <property type="entry name" value="Tetratricopeptide repeat domain"/>
    <property type="match status" value="1"/>
</dbReference>
<dbReference type="InterPro" id="IPR011990">
    <property type="entry name" value="TPR-like_helical_dom_sf"/>
</dbReference>
<dbReference type="EMBL" id="UINC01066654">
    <property type="protein sequence ID" value="SVB97589.1"/>
    <property type="molecule type" value="Genomic_DNA"/>
</dbReference>
<gene>
    <name evidence="1" type="ORF">METZ01_LOCUS250443</name>
</gene>
<dbReference type="PROSITE" id="PS50005">
    <property type="entry name" value="TPR"/>
    <property type="match status" value="1"/>
</dbReference>
<evidence type="ECO:0000313" key="1">
    <source>
        <dbReference type="EMBL" id="SVB97589.1"/>
    </source>
</evidence>
<accession>A0A382IE85</accession>
<dbReference type="SMART" id="SM00028">
    <property type="entry name" value="TPR"/>
    <property type="match status" value="2"/>
</dbReference>
<dbReference type="AlphaFoldDB" id="A0A382IE85"/>
<dbReference type="PANTHER" id="PTHR44366:SF1">
    <property type="entry name" value="UDP-N-ACETYLGLUCOSAMINE--PEPTIDE N-ACETYLGLUCOSAMINYLTRANSFERASE 110 KDA SUBUNIT"/>
    <property type="match status" value="1"/>
</dbReference>
<feature type="non-terminal residue" evidence="1">
    <location>
        <position position="125"/>
    </location>
</feature>
<proteinExistence type="predicted"/>
<name>A0A382IE85_9ZZZZ</name>
<sequence length="125" mass="14155">MSNNSSSGLSPQDMNELENLYKSSEFNTLENKVEELLKKHSKNVNLHNILGVSLQVQGKLKESLKIFEKIIKLQPNFYLAHYNMGNVLKQSLDLKGAKTCYEKCINFSPTFIDAHISLGLILLDL</sequence>
<dbReference type="SUPFAM" id="SSF48452">
    <property type="entry name" value="TPR-like"/>
    <property type="match status" value="1"/>
</dbReference>
<dbReference type="GO" id="GO:0097363">
    <property type="term" value="F:protein O-acetylglucosaminyltransferase activity"/>
    <property type="evidence" value="ECO:0007669"/>
    <property type="project" value="TreeGrafter"/>
</dbReference>
<organism evidence="1">
    <name type="scientific">marine metagenome</name>
    <dbReference type="NCBI Taxonomy" id="408172"/>
    <lineage>
        <taxon>unclassified sequences</taxon>
        <taxon>metagenomes</taxon>
        <taxon>ecological metagenomes</taxon>
    </lineage>
</organism>
<protein>
    <submittedName>
        <fullName evidence="1">Uncharacterized protein</fullName>
    </submittedName>
</protein>
<reference evidence="1" key="1">
    <citation type="submission" date="2018-05" db="EMBL/GenBank/DDBJ databases">
        <authorList>
            <person name="Lanie J.A."/>
            <person name="Ng W.-L."/>
            <person name="Kazmierczak K.M."/>
            <person name="Andrzejewski T.M."/>
            <person name="Davidsen T.M."/>
            <person name="Wayne K.J."/>
            <person name="Tettelin H."/>
            <person name="Glass J.I."/>
            <person name="Rusch D."/>
            <person name="Podicherti R."/>
            <person name="Tsui H.-C.T."/>
            <person name="Winkler M.E."/>
        </authorList>
    </citation>
    <scope>NUCLEOTIDE SEQUENCE</scope>
</reference>
<dbReference type="InterPro" id="IPR037919">
    <property type="entry name" value="OGT"/>
</dbReference>
<dbReference type="InterPro" id="IPR019734">
    <property type="entry name" value="TPR_rpt"/>
</dbReference>
<dbReference type="PANTHER" id="PTHR44366">
    <property type="entry name" value="UDP-N-ACETYLGLUCOSAMINE--PEPTIDE N-ACETYLGLUCOSAMINYLTRANSFERASE 110 KDA SUBUNIT"/>
    <property type="match status" value="1"/>
</dbReference>
<dbReference type="Pfam" id="PF13181">
    <property type="entry name" value="TPR_8"/>
    <property type="match status" value="2"/>
</dbReference>